<protein>
    <submittedName>
        <fullName evidence="6">Esterase</fullName>
    </submittedName>
</protein>
<dbReference type="PANTHER" id="PTHR14226">
    <property type="entry name" value="NEUROPATHY TARGET ESTERASE/SWISS CHEESE D.MELANOGASTER"/>
    <property type="match status" value="1"/>
</dbReference>
<reference evidence="6 7" key="1">
    <citation type="submission" date="2019-01" db="EMBL/GenBank/DDBJ databases">
        <title>Lactibacter flavus gen. nov., sp. nov., a novel bacterium of the family Propionibacteriaceae isolated from raw milk and dairy products.</title>
        <authorList>
            <person name="Huptas C."/>
            <person name="Wenning M."/>
            <person name="Breitenwieser F."/>
            <person name="Doll E."/>
            <person name="Von Neubeck M."/>
            <person name="Busse H.-J."/>
            <person name="Scherer S."/>
        </authorList>
    </citation>
    <scope>NUCLEOTIDE SEQUENCE [LARGE SCALE GENOMIC DNA]</scope>
    <source>
        <strain evidence="6 7">DSM 22130</strain>
    </source>
</reference>
<evidence type="ECO:0000256" key="4">
    <source>
        <dbReference type="PROSITE-ProRule" id="PRU01161"/>
    </source>
</evidence>
<keyword evidence="2 4" id="KW-0442">Lipid degradation</keyword>
<comment type="caution">
    <text evidence="6">The sequence shown here is derived from an EMBL/GenBank/DDBJ whole genome shotgun (WGS) entry which is preliminary data.</text>
</comment>
<gene>
    <name evidence="6" type="ORF">ET996_04365</name>
</gene>
<dbReference type="EMBL" id="SDMR01000003">
    <property type="protein sequence ID" value="TBT95685.1"/>
    <property type="molecule type" value="Genomic_DNA"/>
</dbReference>
<dbReference type="InterPro" id="IPR016035">
    <property type="entry name" value="Acyl_Trfase/lysoPLipase"/>
</dbReference>
<keyword evidence="3 4" id="KW-0443">Lipid metabolism</keyword>
<dbReference type="PROSITE" id="PS51635">
    <property type="entry name" value="PNPLA"/>
    <property type="match status" value="1"/>
</dbReference>
<keyword evidence="1 4" id="KW-0378">Hydrolase</keyword>
<comment type="caution">
    <text evidence="4">Lacks conserved residue(s) required for the propagation of feature annotation.</text>
</comment>
<name>A0A4Q9KN41_PROTD</name>
<feature type="domain" description="PNPLA" evidence="5">
    <location>
        <begin position="5"/>
        <end position="165"/>
    </location>
</feature>
<dbReference type="InterPro" id="IPR050301">
    <property type="entry name" value="NTE"/>
</dbReference>
<feature type="active site" description="Nucleophile" evidence="4">
    <location>
        <position position="38"/>
    </location>
</feature>
<accession>A0A4Q9KN41</accession>
<dbReference type="Proteomes" id="UP000291933">
    <property type="component" value="Unassembled WGS sequence"/>
</dbReference>
<proteinExistence type="predicted"/>
<dbReference type="Gene3D" id="3.40.1090.10">
    <property type="entry name" value="Cytosolic phospholipase A2 catalytic domain"/>
    <property type="match status" value="1"/>
</dbReference>
<dbReference type="InterPro" id="IPR002641">
    <property type="entry name" value="PNPLA_dom"/>
</dbReference>
<organism evidence="6 7">
    <name type="scientific">Propioniciclava tarda</name>
    <dbReference type="NCBI Taxonomy" id="433330"/>
    <lineage>
        <taxon>Bacteria</taxon>
        <taxon>Bacillati</taxon>
        <taxon>Actinomycetota</taxon>
        <taxon>Actinomycetes</taxon>
        <taxon>Propionibacteriales</taxon>
        <taxon>Propionibacteriaceae</taxon>
        <taxon>Propioniciclava</taxon>
    </lineage>
</organism>
<dbReference type="RefSeq" id="WP_131171337.1">
    <property type="nucleotide sequence ID" value="NZ_FXTL01000003.1"/>
</dbReference>
<dbReference type="GO" id="GO:0016787">
    <property type="term" value="F:hydrolase activity"/>
    <property type="evidence" value="ECO:0007669"/>
    <property type="project" value="UniProtKB-UniRule"/>
</dbReference>
<evidence type="ECO:0000256" key="1">
    <source>
        <dbReference type="ARBA" id="ARBA00022801"/>
    </source>
</evidence>
<dbReference type="Pfam" id="PF01734">
    <property type="entry name" value="Patatin"/>
    <property type="match status" value="1"/>
</dbReference>
<evidence type="ECO:0000259" key="5">
    <source>
        <dbReference type="PROSITE" id="PS51635"/>
    </source>
</evidence>
<evidence type="ECO:0000313" key="7">
    <source>
        <dbReference type="Proteomes" id="UP000291933"/>
    </source>
</evidence>
<dbReference type="AlphaFoldDB" id="A0A4Q9KN41"/>
<feature type="short sequence motif" description="DGA/G" evidence="4">
    <location>
        <begin position="152"/>
        <end position="154"/>
    </location>
</feature>
<feature type="active site" description="Proton acceptor" evidence="4">
    <location>
        <position position="152"/>
    </location>
</feature>
<evidence type="ECO:0000256" key="3">
    <source>
        <dbReference type="ARBA" id="ARBA00023098"/>
    </source>
</evidence>
<feature type="short sequence motif" description="GXSXG" evidence="4">
    <location>
        <begin position="36"/>
        <end position="40"/>
    </location>
</feature>
<sequence>MKVALALGSGGARGWAHIGVLQVLHERGHEVSAIAGTSVGALIGGLQAAGALDAFTEWITALNQRELLMLLDPAIGMPGVVRAQRVLDKISDMLDGARIEELPIPYVAVATDLVAQREVWFEHGPVAAAIRASIAIPTAITPVKLHGRVLVDGGLMNPVPMDAVTAWSADFTLAVDLNAPGARGTGGQPVAESSDESESAAASWLGGLRRSAVHAAEVAAAQLSPLTHLGRREDDGASASDLGFEDLPRDLKTLDVLTMSLNASQALVTRFRTAANPPDVWVHVPVDSCGTLDFLRATEMIALGRERALEALDRAGY</sequence>
<keyword evidence="7" id="KW-1185">Reference proteome</keyword>
<evidence type="ECO:0000256" key="2">
    <source>
        <dbReference type="ARBA" id="ARBA00022963"/>
    </source>
</evidence>
<dbReference type="GO" id="GO:0016042">
    <property type="term" value="P:lipid catabolic process"/>
    <property type="evidence" value="ECO:0007669"/>
    <property type="project" value="UniProtKB-UniRule"/>
</dbReference>
<dbReference type="OrthoDB" id="5290098at2"/>
<dbReference type="SUPFAM" id="SSF52151">
    <property type="entry name" value="FabD/lysophospholipase-like"/>
    <property type="match status" value="1"/>
</dbReference>
<dbReference type="PANTHER" id="PTHR14226:SF76">
    <property type="entry name" value="NTE FAMILY PROTEIN RSSA"/>
    <property type="match status" value="1"/>
</dbReference>
<evidence type="ECO:0000313" key="6">
    <source>
        <dbReference type="EMBL" id="TBT95685.1"/>
    </source>
</evidence>